<proteinExistence type="predicted"/>
<organism evidence="2 3">
    <name type="scientific">Lacrimispora sphenoides JCM 1415</name>
    <dbReference type="NCBI Taxonomy" id="1297793"/>
    <lineage>
        <taxon>Bacteria</taxon>
        <taxon>Bacillati</taxon>
        <taxon>Bacillota</taxon>
        <taxon>Clostridia</taxon>
        <taxon>Lachnospirales</taxon>
        <taxon>Lachnospiraceae</taxon>
        <taxon>Lacrimispora</taxon>
    </lineage>
</organism>
<feature type="domain" description="Helicase HerA central" evidence="1">
    <location>
        <begin position="7"/>
        <end position="201"/>
    </location>
</feature>
<dbReference type="Gene3D" id="3.40.50.300">
    <property type="entry name" value="P-loop containing nucleotide triphosphate hydrolases"/>
    <property type="match status" value="2"/>
</dbReference>
<keyword evidence="3" id="KW-1185">Reference proteome</keyword>
<dbReference type="SUPFAM" id="SSF52540">
    <property type="entry name" value="P-loop containing nucleoside triphosphate hydrolases"/>
    <property type="match status" value="1"/>
</dbReference>
<dbReference type="Proteomes" id="UP000198970">
    <property type="component" value="Chromosome I"/>
</dbReference>
<sequence>MITPTLGHVLGLNKNIKLSPSALNQHILITGKSGSGKTVALKKIEEGIALQGGRVLVLNFSGTHDSLQDKSGVKFINARTDGIPLSLFSPVIRSDGNREDADDICEAVVDVFSNLGKFGSNQKRILSRACYKAIENHMLWDNDMDCLYAFLEESDDDGSQGIIDKFWNVLRKGKFIENGTLWEKEAITVIDFSEFNLSSQVQLAEMVIAILWRQHRINGKQAEEPVWLVCDEFQSLNLKEGSVLTQILREGRKFKLFLLMATQTLSSFDVGCRAILQQAGTKLYFRPSESDVRKVSKDIPGIQQEKVQQLLHGLTVGECVAIGEFLIGTLSVEKVLKLSFR</sequence>
<evidence type="ECO:0000313" key="2">
    <source>
        <dbReference type="EMBL" id="SET55990.1"/>
    </source>
</evidence>
<dbReference type="PANTHER" id="PTHR30121">
    <property type="entry name" value="UNCHARACTERIZED PROTEIN YJGR-RELATED"/>
    <property type="match status" value="1"/>
</dbReference>
<dbReference type="InterPro" id="IPR002789">
    <property type="entry name" value="HerA_central"/>
</dbReference>
<evidence type="ECO:0000259" key="1">
    <source>
        <dbReference type="Pfam" id="PF01935"/>
    </source>
</evidence>
<dbReference type="RefSeq" id="WP_100041384.1">
    <property type="nucleotide sequence ID" value="NZ_LT630003.1"/>
</dbReference>
<dbReference type="EMBL" id="LT630003">
    <property type="protein sequence ID" value="SET55990.1"/>
    <property type="molecule type" value="Genomic_DNA"/>
</dbReference>
<evidence type="ECO:0000313" key="3">
    <source>
        <dbReference type="Proteomes" id="UP000198970"/>
    </source>
</evidence>
<dbReference type="PANTHER" id="PTHR30121:SF6">
    <property type="entry name" value="SLR6007 PROTEIN"/>
    <property type="match status" value="1"/>
</dbReference>
<name>A0ABY1C295_9FIRM</name>
<accession>A0ABY1C295</accession>
<gene>
    <name evidence="2" type="ORF">SAMN02745906_0360</name>
</gene>
<dbReference type="CDD" id="cd01127">
    <property type="entry name" value="TrwB_TraG_TraD_VirD4"/>
    <property type="match status" value="1"/>
</dbReference>
<dbReference type="Pfam" id="PF01935">
    <property type="entry name" value="DUF87"/>
    <property type="match status" value="1"/>
</dbReference>
<reference evidence="2 3" key="1">
    <citation type="submission" date="2016-10" db="EMBL/GenBank/DDBJ databases">
        <authorList>
            <person name="Varghese N."/>
            <person name="Submissions S."/>
        </authorList>
    </citation>
    <scope>NUCLEOTIDE SEQUENCE [LARGE SCALE GENOMIC DNA]</scope>
    <source>
        <strain evidence="2 3">ATCC 19403</strain>
    </source>
</reference>
<protein>
    <recommendedName>
        <fullName evidence="1">Helicase HerA central domain-containing protein</fullName>
    </recommendedName>
</protein>
<dbReference type="InterPro" id="IPR051162">
    <property type="entry name" value="T4SS_component"/>
</dbReference>
<dbReference type="InterPro" id="IPR027417">
    <property type="entry name" value="P-loop_NTPase"/>
</dbReference>